<feature type="compositionally biased region" description="Basic and acidic residues" evidence="2">
    <location>
        <begin position="139"/>
        <end position="174"/>
    </location>
</feature>
<proteinExistence type="predicted"/>
<dbReference type="Proteomes" id="UP000800235">
    <property type="component" value="Unassembled WGS sequence"/>
</dbReference>
<dbReference type="EMBL" id="MU007030">
    <property type="protein sequence ID" value="KAF2431739.1"/>
    <property type="molecule type" value="Genomic_DNA"/>
</dbReference>
<feature type="compositionally biased region" description="Basic and acidic residues" evidence="2">
    <location>
        <begin position="111"/>
        <end position="128"/>
    </location>
</feature>
<dbReference type="AlphaFoldDB" id="A0A9P4NT82"/>
<evidence type="ECO:0000313" key="3">
    <source>
        <dbReference type="EMBL" id="KAF2431739.1"/>
    </source>
</evidence>
<sequence>MHLFSPRKAASSVASTLGMGTEEQAKETSRGENGVGEGNKEGETKASEQSKAEEELPSGEEAKTEGQTSSDEKTKAVEQRKAEDQTQTKEQTKSGEETKPAEEARSEEEEPKIKKQPKSEESKTKETADIESPTVGEETIEKAPKADEKPENIENSTREDDSKATKDNIEHAKGEGNNSVKKQAPEAEDTKPYTRVIKKESPKPDNDGNSDEWANNLFYAYARRTDDSQSSKTTRYILTFSTAHTCSQWWTQVQSEYGGSPTNTRESAQLFSFHGEDLPGKMTRNKTFEHLKSKWFYSQLGGAHATGVRGQEIIPIQDERGWVVGSAPPSSLKGVVSPAPVAARTTSPETNTNAPITNNEDRWKERRRSKRDSGIMLLSPHLSTFNPSSAAHDRRDSTHSLEQLQALPPLETNSKPNFNFERMERSLEKVEKLMEQNAQQMRALEHVQAANLERLTSALVQNVEMVRVLTEGQAKLGDMVEELIRCGSEKEERERERESVRIEESERERESVRIEEVKRTKKVAFASLGLEAGCSHVVRRPPKKIGKTIVGYVYADDGKREK</sequence>
<feature type="compositionally biased region" description="Basic and acidic residues" evidence="2">
    <location>
        <begin position="38"/>
        <end position="104"/>
    </location>
</feature>
<feature type="region of interest" description="Disordered" evidence="2">
    <location>
        <begin position="1"/>
        <end position="211"/>
    </location>
</feature>
<feature type="compositionally biased region" description="Basic and acidic residues" evidence="2">
    <location>
        <begin position="183"/>
        <end position="206"/>
    </location>
</feature>
<reference evidence="3" key="1">
    <citation type="journal article" date="2020" name="Stud. Mycol.">
        <title>101 Dothideomycetes genomes: a test case for predicting lifestyles and emergence of pathogens.</title>
        <authorList>
            <person name="Haridas S."/>
            <person name="Albert R."/>
            <person name="Binder M."/>
            <person name="Bloem J."/>
            <person name="Labutti K."/>
            <person name="Salamov A."/>
            <person name="Andreopoulos B."/>
            <person name="Baker S."/>
            <person name="Barry K."/>
            <person name="Bills G."/>
            <person name="Bluhm B."/>
            <person name="Cannon C."/>
            <person name="Castanera R."/>
            <person name="Culley D."/>
            <person name="Daum C."/>
            <person name="Ezra D."/>
            <person name="Gonzalez J."/>
            <person name="Henrissat B."/>
            <person name="Kuo A."/>
            <person name="Liang C."/>
            <person name="Lipzen A."/>
            <person name="Lutzoni F."/>
            <person name="Magnuson J."/>
            <person name="Mondo S."/>
            <person name="Nolan M."/>
            <person name="Ohm R."/>
            <person name="Pangilinan J."/>
            <person name="Park H.-J."/>
            <person name="Ramirez L."/>
            <person name="Alfaro M."/>
            <person name="Sun H."/>
            <person name="Tritt A."/>
            <person name="Yoshinaga Y."/>
            <person name="Zwiers L.-H."/>
            <person name="Turgeon B."/>
            <person name="Goodwin S."/>
            <person name="Spatafora J."/>
            <person name="Crous P."/>
            <person name="Grigoriev I."/>
        </authorList>
    </citation>
    <scope>NUCLEOTIDE SEQUENCE</scope>
    <source>
        <strain evidence="3">CBS 130266</strain>
    </source>
</reference>
<keyword evidence="4" id="KW-1185">Reference proteome</keyword>
<name>A0A9P4NT82_9PEZI</name>
<evidence type="ECO:0000256" key="2">
    <source>
        <dbReference type="SAM" id="MobiDB-lite"/>
    </source>
</evidence>
<evidence type="ECO:0000313" key="4">
    <source>
        <dbReference type="Proteomes" id="UP000800235"/>
    </source>
</evidence>
<gene>
    <name evidence="3" type="ORF">EJ08DRAFT_696219</name>
</gene>
<feature type="compositionally biased region" description="Polar residues" evidence="2">
    <location>
        <begin position="344"/>
        <end position="358"/>
    </location>
</feature>
<comment type="caution">
    <text evidence="3">The sequence shown here is derived from an EMBL/GenBank/DDBJ whole genome shotgun (WGS) entry which is preliminary data.</text>
</comment>
<keyword evidence="1" id="KW-0175">Coiled coil</keyword>
<protein>
    <submittedName>
        <fullName evidence="3">Uncharacterized protein</fullName>
    </submittedName>
</protein>
<dbReference type="OrthoDB" id="5364171at2759"/>
<feature type="coiled-coil region" evidence="1">
    <location>
        <begin position="420"/>
        <end position="450"/>
    </location>
</feature>
<feature type="coiled-coil region" evidence="1">
    <location>
        <begin position="488"/>
        <end position="515"/>
    </location>
</feature>
<evidence type="ECO:0000256" key="1">
    <source>
        <dbReference type="SAM" id="Coils"/>
    </source>
</evidence>
<accession>A0A9P4NT82</accession>
<organism evidence="3 4">
    <name type="scientific">Tothia fuscella</name>
    <dbReference type="NCBI Taxonomy" id="1048955"/>
    <lineage>
        <taxon>Eukaryota</taxon>
        <taxon>Fungi</taxon>
        <taxon>Dikarya</taxon>
        <taxon>Ascomycota</taxon>
        <taxon>Pezizomycotina</taxon>
        <taxon>Dothideomycetes</taxon>
        <taxon>Pleosporomycetidae</taxon>
        <taxon>Venturiales</taxon>
        <taxon>Cylindrosympodiaceae</taxon>
        <taxon>Tothia</taxon>
    </lineage>
</organism>
<feature type="region of interest" description="Disordered" evidence="2">
    <location>
        <begin position="330"/>
        <end position="404"/>
    </location>
</feature>